<dbReference type="Gene3D" id="3.40.1410.10">
    <property type="entry name" value="Chorismate lyase-like"/>
    <property type="match status" value="1"/>
</dbReference>
<dbReference type="InterPro" id="IPR050679">
    <property type="entry name" value="Bact_HTH_transcr_reg"/>
</dbReference>
<evidence type="ECO:0000256" key="1">
    <source>
        <dbReference type="ARBA" id="ARBA00023015"/>
    </source>
</evidence>
<evidence type="ECO:0000256" key="3">
    <source>
        <dbReference type="ARBA" id="ARBA00023163"/>
    </source>
</evidence>
<proteinExistence type="predicted"/>
<keyword evidence="1" id="KW-0805">Transcription regulation</keyword>
<dbReference type="InterPro" id="IPR028978">
    <property type="entry name" value="Chorismate_lyase_/UTRA_dom_sf"/>
</dbReference>
<dbReference type="RefSeq" id="WP_344943952.1">
    <property type="nucleotide sequence ID" value="NZ_BAAAZG010000008.1"/>
</dbReference>
<protein>
    <submittedName>
        <fullName evidence="5">GntR family transcriptional regulator</fullName>
    </submittedName>
</protein>
<dbReference type="Proteomes" id="UP001500683">
    <property type="component" value="Unassembled WGS sequence"/>
</dbReference>
<dbReference type="SUPFAM" id="SSF64288">
    <property type="entry name" value="Chorismate lyase-like"/>
    <property type="match status" value="1"/>
</dbReference>
<keyword evidence="3" id="KW-0804">Transcription</keyword>
<dbReference type="SMART" id="SM00866">
    <property type="entry name" value="UTRA"/>
    <property type="match status" value="1"/>
</dbReference>
<keyword evidence="6" id="KW-1185">Reference proteome</keyword>
<dbReference type="InterPro" id="IPR000524">
    <property type="entry name" value="Tscrpt_reg_HTH_GntR"/>
</dbReference>
<dbReference type="Gene3D" id="1.10.10.10">
    <property type="entry name" value="Winged helix-like DNA-binding domain superfamily/Winged helix DNA-binding domain"/>
    <property type="match status" value="1"/>
</dbReference>
<keyword evidence="2" id="KW-0238">DNA-binding</keyword>
<dbReference type="InterPro" id="IPR011663">
    <property type="entry name" value="UTRA"/>
</dbReference>
<reference evidence="6" key="1">
    <citation type="journal article" date="2019" name="Int. J. Syst. Evol. Microbiol.">
        <title>The Global Catalogue of Microorganisms (GCM) 10K type strain sequencing project: providing services to taxonomists for standard genome sequencing and annotation.</title>
        <authorList>
            <consortium name="The Broad Institute Genomics Platform"/>
            <consortium name="The Broad Institute Genome Sequencing Center for Infectious Disease"/>
            <person name="Wu L."/>
            <person name="Ma J."/>
        </authorList>
    </citation>
    <scope>NUCLEOTIDE SEQUENCE [LARGE SCALE GENOMIC DNA]</scope>
    <source>
        <strain evidence="6">JCM 16702</strain>
    </source>
</reference>
<dbReference type="PANTHER" id="PTHR44846:SF1">
    <property type="entry name" value="MANNOSYL-D-GLYCERATE TRANSPORT_METABOLISM SYSTEM REPRESSOR MNGR-RELATED"/>
    <property type="match status" value="1"/>
</dbReference>
<evidence type="ECO:0000313" key="6">
    <source>
        <dbReference type="Proteomes" id="UP001500683"/>
    </source>
</evidence>
<dbReference type="PRINTS" id="PR00035">
    <property type="entry name" value="HTHGNTR"/>
</dbReference>
<feature type="domain" description="HTH gntR-type" evidence="4">
    <location>
        <begin position="19"/>
        <end position="86"/>
    </location>
</feature>
<evidence type="ECO:0000256" key="2">
    <source>
        <dbReference type="ARBA" id="ARBA00023125"/>
    </source>
</evidence>
<dbReference type="SMART" id="SM00345">
    <property type="entry name" value="HTH_GNTR"/>
    <property type="match status" value="1"/>
</dbReference>
<dbReference type="EMBL" id="BAAAZG010000008">
    <property type="protein sequence ID" value="GAA4065330.1"/>
    <property type="molecule type" value="Genomic_DNA"/>
</dbReference>
<gene>
    <name evidence="5" type="ORF">GCM10022214_19260</name>
</gene>
<dbReference type="Pfam" id="PF00392">
    <property type="entry name" value="GntR"/>
    <property type="match status" value="1"/>
</dbReference>
<dbReference type="Pfam" id="PF07702">
    <property type="entry name" value="UTRA"/>
    <property type="match status" value="1"/>
</dbReference>
<organism evidence="5 6">
    <name type="scientific">Actinomadura miaoliensis</name>
    <dbReference type="NCBI Taxonomy" id="430685"/>
    <lineage>
        <taxon>Bacteria</taxon>
        <taxon>Bacillati</taxon>
        <taxon>Actinomycetota</taxon>
        <taxon>Actinomycetes</taxon>
        <taxon>Streptosporangiales</taxon>
        <taxon>Thermomonosporaceae</taxon>
        <taxon>Actinomadura</taxon>
    </lineage>
</organism>
<evidence type="ECO:0000259" key="4">
    <source>
        <dbReference type="PROSITE" id="PS50949"/>
    </source>
</evidence>
<accession>A0ABP7VE90</accession>
<comment type="caution">
    <text evidence="5">The sequence shown here is derived from an EMBL/GenBank/DDBJ whole genome shotgun (WGS) entry which is preliminary data.</text>
</comment>
<name>A0ABP7VE90_9ACTN</name>
<evidence type="ECO:0000313" key="5">
    <source>
        <dbReference type="EMBL" id="GAA4065330.1"/>
    </source>
</evidence>
<dbReference type="PROSITE" id="PS50949">
    <property type="entry name" value="HTH_GNTR"/>
    <property type="match status" value="1"/>
</dbReference>
<dbReference type="CDD" id="cd07377">
    <property type="entry name" value="WHTH_GntR"/>
    <property type="match status" value="1"/>
</dbReference>
<sequence length="269" mass="30094">MRAILGAMLGGRIDRRSPLPYYAQLKQLLVERLETEIEPGSRLPGEMTLCEEYGVSRTVVRQALDELEADGRIVRRKGQGTFAAARKTDEALFQSLTGLYEDVQARGEVLRSRVLAFAPIPAPAEVAAALELDEGDPVIHLERLRYVGGEPWVLTRTYLPADIAPGLLEEDFTEQSLYGVLEGRYGVELDHGRRFVEAVPASSAVAEALGLRPRDPVLLLHSTAWDVTGRPVEFFVAYHRGDRSRFQVSLRRHRERQGAVPNMLVHDDR</sequence>
<dbReference type="SUPFAM" id="SSF46785">
    <property type="entry name" value="Winged helix' DNA-binding domain"/>
    <property type="match status" value="1"/>
</dbReference>
<dbReference type="InterPro" id="IPR036388">
    <property type="entry name" value="WH-like_DNA-bd_sf"/>
</dbReference>
<dbReference type="InterPro" id="IPR036390">
    <property type="entry name" value="WH_DNA-bd_sf"/>
</dbReference>
<dbReference type="PANTHER" id="PTHR44846">
    <property type="entry name" value="MANNOSYL-D-GLYCERATE TRANSPORT/METABOLISM SYSTEM REPRESSOR MNGR-RELATED"/>
    <property type="match status" value="1"/>
</dbReference>